<dbReference type="KEGG" id="ela:UCREL1_7593"/>
<dbReference type="HOGENOM" id="CLU_053021_2_0_1"/>
<comment type="cofactor">
    <cofactor evidence="1">
        <name>Cu(2+)</name>
        <dbReference type="ChEBI" id="CHEBI:29036"/>
    </cofactor>
</comment>
<accession>M7SM14</accession>
<name>M7SM14_EUTLA</name>
<dbReference type="OrthoDB" id="120613at2759"/>
<dbReference type="EMBL" id="KB706866">
    <property type="protein sequence ID" value="EMR65433.1"/>
    <property type="molecule type" value="Genomic_DNA"/>
</dbReference>
<evidence type="ECO:0000256" key="3">
    <source>
        <dbReference type="SAM" id="SignalP"/>
    </source>
</evidence>
<evidence type="ECO:0000256" key="2">
    <source>
        <dbReference type="ARBA" id="ARBA00023008"/>
    </source>
</evidence>
<evidence type="ECO:0000256" key="1">
    <source>
        <dbReference type="ARBA" id="ARBA00001973"/>
    </source>
</evidence>
<dbReference type="eggNOG" id="ENOG502QQKA">
    <property type="taxonomic scope" value="Eukaryota"/>
</dbReference>
<dbReference type="AlphaFoldDB" id="M7SM14"/>
<dbReference type="InterPro" id="IPR052282">
    <property type="entry name" value="Starch-active_LPMO"/>
</dbReference>
<reference evidence="5" key="1">
    <citation type="journal article" date="2013" name="Genome Announc.">
        <title>Draft genome sequence of the grapevine dieback fungus Eutypa lata UCR-EL1.</title>
        <authorList>
            <person name="Blanco-Ulate B."/>
            <person name="Rolshausen P.E."/>
            <person name="Cantu D."/>
        </authorList>
    </citation>
    <scope>NUCLEOTIDE SEQUENCE [LARGE SCALE GENOMIC DNA]</scope>
    <source>
        <strain evidence="5">UCR-EL1</strain>
    </source>
</reference>
<dbReference type="OMA" id="SQTYESC"/>
<keyword evidence="2" id="KW-0186">Copper</keyword>
<gene>
    <name evidence="4" type="ORF">UCREL1_7593</name>
</gene>
<feature type="chain" id="PRO_5004084770" evidence="3">
    <location>
        <begin position="21"/>
        <end position="190"/>
    </location>
</feature>
<keyword evidence="3" id="KW-0732">Signal</keyword>
<protein>
    <submittedName>
        <fullName evidence="4">Putative chitin binding protein</fullName>
    </submittedName>
</protein>
<dbReference type="PANTHER" id="PTHR36575:SF2">
    <property type="entry name" value="CHITIN-BINDING TYPE-4 DOMAIN-CONTAINING PROTEIN-RELATED"/>
    <property type="match status" value="1"/>
</dbReference>
<dbReference type="Gene3D" id="2.70.50.70">
    <property type="match status" value="1"/>
</dbReference>
<evidence type="ECO:0000313" key="5">
    <source>
        <dbReference type="Proteomes" id="UP000012174"/>
    </source>
</evidence>
<keyword evidence="5" id="KW-1185">Reference proteome</keyword>
<organism evidence="4 5">
    <name type="scientific">Eutypa lata (strain UCR-EL1)</name>
    <name type="common">Grapevine dieback disease fungus</name>
    <name type="synonym">Eutypa armeniacae</name>
    <dbReference type="NCBI Taxonomy" id="1287681"/>
    <lineage>
        <taxon>Eukaryota</taxon>
        <taxon>Fungi</taxon>
        <taxon>Dikarya</taxon>
        <taxon>Ascomycota</taxon>
        <taxon>Pezizomycotina</taxon>
        <taxon>Sordariomycetes</taxon>
        <taxon>Xylariomycetidae</taxon>
        <taxon>Xylariales</taxon>
        <taxon>Diatrypaceae</taxon>
        <taxon>Eutypa</taxon>
    </lineage>
</organism>
<sequence length="190" mass="20379">MFATLAKAAFLSTLTAAVWGHAVLETPAPREGGPVHEAQCGAAVADKLEDDLAGPIEGALALADDDYNCDVYLCRGYTYEDNVDNVQVVKAGEVIDFHIDMVAGHRPGSANISIIDLAANTIVGEPLKTWAEWPGNNTGPDRDDINFSVTIPESAGESCAEAGLCALQWFWFVPKGHQTYESCLDFYVEA</sequence>
<proteinExistence type="predicted"/>
<dbReference type="PANTHER" id="PTHR36575">
    <property type="entry name" value="BINDING PROTEIN, PUTATIVE (AFU_ORTHOLOGUE AFUA_1G14430)-RELATED"/>
    <property type="match status" value="1"/>
</dbReference>
<dbReference type="Proteomes" id="UP000012174">
    <property type="component" value="Unassembled WGS sequence"/>
</dbReference>
<evidence type="ECO:0000313" key="4">
    <source>
        <dbReference type="EMBL" id="EMR65433.1"/>
    </source>
</evidence>
<dbReference type="STRING" id="1287681.M7SM14"/>
<feature type="signal peptide" evidence="3">
    <location>
        <begin position="1"/>
        <end position="20"/>
    </location>
</feature>